<dbReference type="InterPro" id="IPR013762">
    <property type="entry name" value="Integrase-like_cat_sf"/>
</dbReference>
<gene>
    <name evidence="1" type="ORF">MUN86_02430</name>
</gene>
<name>A0ABY4G7M5_9BACT</name>
<dbReference type="EMBL" id="CP095061">
    <property type="protein sequence ID" value="UOQ66798.1"/>
    <property type="molecule type" value="Genomic_DNA"/>
</dbReference>
<proteinExistence type="predicted"/>
<reference evidence="1" key="1">
    <citation type="submission" date="2022-04" db="EMBL/GenBank/DDBJ databases">
        <title>Hymenobacter sp. isolated from the air.</title>
        <authorList>
            <person name="Won M."/>
            <person name="Lee C.-M."/>
            <person name="Woen H.-Y."/>
            <person name="Kwon S.-W."/>
        </authorList>
    </citation>
    <scope>NUCLEOTIDE SEQUENCE</scope>
    <source>
        <strain evidence="1">5420S-77</strain>
    </source>
</reference>
<keyword evidence="2" id="KW-1185">Reference proteome</keyword>
<sequence>MPIEVLQKFTTHKDLKTLMRYAKVADAQKKVQMEKAWG</sequence>
<organism evidence="1 2">
    <name type="scientific">Hymenobacter volaticus</name>
    <dbReference type="NCBI Taxonomy" id="2932254"/>
    <lineage>
        <taxon>Bacteria</taxon>
        <taxon>Pseudomonadati</taxon>
        <taxon>Bacteroidota</taxon>
        <taxon>Cytophagia</taxon>
        <taxon>Cytophagales</taxon>
        <taxon>Hymenobacteraceae</taxon>
        <taxon>Hymenobacter</taxon>
    </lineage>
</organism>
<evidence type="ECO:0000313" key="2">
    <source>
        <dbReference type="Proteomes" id="UP000830401"/>
    </source>
</evidence>
<dbReference type="Proteomes" id="UP000830401">
    <property type="component" value="Chromosome"/>
</dbReference>
<evidence type="ECO:0008006" key="3">
    <source>
        <dbReference type="Google" id="ProtNLM"/>
    </source>
</evidence>
<protein>
    <recommendedName>
        <fullName evidence="3">Integrase</fullName>
    </recommendedName>
</protein>
<accession>A0ABY4G7M5</accession>
<dbReference type="Gene3D" id="1.10.443.10">
    <property type="entry name" value="Intergrase catalytic core"/>
    <property type="match status" value="1"/>
</dbReference>
<evidence type="ECO:0000313" key="1">
    <source>
        <dbReference type="EMBL" id="UOQ66798.1"/>
    </source>
</evidence>